<dbReference type="InterPro" id="IPR028992">
    <property type="entry name" value="Hedgehog/Intein_dom"/>
</dbReference>
<keyword evidence="3" id="KW-1185">Reference proteome</keyword>
<dbReference type="Pfam" id="PF13403">
    <property type="entry name" value="Hint_2"/>
    <property type="match status" value="1"/>
</dbReference>
<name>A0ABT2Z874_9RHOB</name>
<dbReference type="SUPFAM" id="SSF51294">
    <property type="entry name" value="Hedgehog/intein (Hint) domain"/>
    <property type="match status" value="1"/>
</dbReference>
<reference evidence="2 3" key="1">
    <citation type="submission" date="2022-10" db="EMBL/GenBank/DDBJ databases">
        <title>Defluviimonas sp. nov., isolated from ocean surface water.</title>
        <authorList>
            <person name="He W."/>
            <person name="Wang L."/>
            <person name="Zhang D.-F."/>
        </authorList>
    </citation>
    <scope>NUCLEOTIDE SEQUENCE [LARGE SCALE GENOMIC DNA]</scope>
    <source>
        <strain evidence="2 3">WL0002</strain>
    </source>
</reference>
<sequence length="304" mass="32233">MATITFEDQFYLVNPSAPPPTGTALSVRRFTIVDKTADGAIVKQSGDTIDGQRVFSAYPNSTLVVSVNGATTTIKGTVFHLADGRTLFSPTDGTVLQGATFVSIKQGPAQGPTPNAAFGPPCFAAGTLITLADREAAIETLQIGDMVQTLDHGARPIRWIGRRTVAALGEFAPVAFESGALGNRRRLLVSPEHRMLVTGWQAELHFGEPRVLVAARHLTGLPGIRRAPQAQIEYLHLLFDRHEIVLAEGAASESFHPGGIQAETDAALRAEIMAIFPEFATLAAASLGAAARILTGREAGILHP</sequence>
<evidence type="ECO:0000313" key="2">
    <source>
        <dbReference type="EMBL" id="MCV2867339.1"/>
    </source>
</evidence>
<dbReference type="Gene3D" id="2.170.16.10">
    <property type="entry name" value="Hedgehog/Intein (Hint) domain"/>
    <property type="match status" value="1"/>
</dbReference>
<dbReference type="InterPro" id="IPR036844">
    <property type="entry name" value="Hint_dom_sf"/>
</dbReference>
<proteinExistence type="predicted"/>
<evidence type="ECO:0000259" key="1">
    <source>
        <dbReference type="Pfam" id="PF13403"/>
    </source>
</evidence>
<dbReference type="Proteomes" id="UP001652542">
    <property type="component" value="Unassembled WGS sequence"/>
</dbReference>
<gene>
    <name evidence="2" type="ORF">OEW28_01690</name>
</gene>
<feature type="domain" description="Hedgehog/Intein (Hint)" evidence="1">
    <location>
        <begin position="121"/>
        <end position="258"/>
    </location>
</feature>
<organism evidence="2 3">
    <name type="scientific">Albidovulum marisflavi</name>
    <dbReference type="NCBI Taxonomy" id="2984159"/>
    <lineage>
        <taxon>Bacteria</taxon>
        <taxon>Pseudomonadati</taxon>
        <taxon>Pseudomonadota</taxon>
        <taxon>Alphaproteobacteria</taxon>
        <taxon>Rhodobacterales</taxon>
        <taxon>Paracoccaceae</taxon>
        <taxon>Albidovulum</taxon>
    </lineage>
</organism>
<accession>A0ABT2Z874</accession>
<dbReference type="EMBL" id="JAOWKY010000001">
    <property type="protein sequence ID" value="MCV2867339.1"/>
    <property type="molecule type" value="Genomic_DNA"/>
</dbReference>
<dbReference type="RefSeq" id="WP_263732994.1">
    <property type="nucleotide sequence ID" value="NZ_JAOWKY010000001.1"/>
</dbReference>
<protein>
    <submittedName>
        <fullName evidence="2">Hint domain-containing protein</fullName>
    </submittedName>
</protein>
<evidence type="ECO:0000313" key="3">
    <source>
        <dbReference type="Proteomes" id="UP001652542"/>
    </source>
</evidence>
<comment type="caution">
    <text evidence="2">The sequence shown here is derived from an EMBL/GenBank/DDBJ whole genome shotgun (WGS) entry which is preliminary data.</text>
</comment>